<dbReference type="EMBL" id="BK015415">
    <property type="protein sequence ID" value="DAE05706.1"/>
    <property type="molecule type" value="Genomic_DNA"/>
</dbReference>
<protein>
    <submittedName>
        <fullName evidence="1">Uncharacterized protein</fullName>
    </submittedName>
</protein>
<proteinExistence type="predicted"/>
<name>A0A8S5PFF0_9CAUD</name>
<reference evidence="1" key="1">
    <citation type="journal article" date="2021" name="Proc. Natl. Acad. Sci. U.S.A.">
        <title>A Catalog of Tens of Thousands of Viruses from Human Metagenomes Reveals Hidden Associations with Chronic Diseases.</title>
        <authorList>
            <person name="Tisza M.J."/>
            <person name="Buck C.B."/>
        </authorList>
    </citation>
    <scope>NUCLEOTIDE SEQUENCE</scope>
    <source>
        <strain evidence="1">CtM5A27</strain>
    </source>
</reference>
<accession>A0A8S5PFF0</accession>
<sequence length="93" mass="10778">MEIVTTLVKFRCRKDVMMEQSKNAQIFLFNGKEGKTKVFVPKSKLIIKDDALDSNYNLCIIPKWVFLNTKNLSQNVELVGETQHMEVLNDIED</sequence>
<evidence type="ECO:0000313" key="1">
    <source>
        <dbReference type="EMBL" id="DAE05706.1"/>
    </source>
</evidence>
<organism evidence="1">
    <name type="scientific">Siphoviridae sp. ctM5A27</name>
    <dbReference type="NCBI Taxonomy" id="2825459"/>
    <lineage>
        <taxon>Viruses</taxon>
        <taxon>Duplodnaviria</taxon>
        <taxon>Heunggongvirae</taxon>
        <taxon>Uroviricota</taxon>
        <taxon>Caudoviricetes</taxon>
    </lineage>
</organism>